<evidence type="ECO:0000313" key="1">
    <source>
        <dbReference type="EMBL" id="QHS78360.1"/>
    </source>
</evidence>
<proteinExistence type="predicted"/>
<accession>A0A6C0AFY5</accession>
<name>A0A6C0AFY5_9ZZZZ</name>
<dbReference type="EMBL" id="MN740596">
    <property type="protein sequence ID" value="QHS78360.1"/>
    <property type="molecule type" value="Genomic_DNA"/>
</dbReference>
<sequence length="117" mass="13642">MDLYLVTYSDMSMYENVGIFDNFEEAKQIGIDIIKKSDLDDCIEIHKTKICKFNMLKNKLEKHSSFSTSIIEDFNSELFSRILIIQKKSDEENSNRNFCGHELILIDNSKNIIVIPK</sequence>
<dbReference type="AlphaFoldDB" id="A0A6C0AFY5"/>
<protein>
    <submittedName>
        <fullName evidence="1">Uncharacterized protein</fullName>
    </submittedName>
</protein>
<reference evidence="1" key="1">
    <citation type="journal article" date="2020" name="Nature">
        <title>Giant virus diversity and host interactions through global metagenomics.</title>
        <authorList>
            <person name="Schulz F."/>
            <person name="Roux S."/>
            <person name="Paez-Espino D."/>
            <person name="Jungbluth S."/>
            <person name="Walsh D.A."/>
            <person name="Denef V.J."/>
            <person name="McMahon K.D."/>
            <person name="Konstantinidis K.T."/>
            <person name="Eloe-Fadrosh E.A."/>
            <person name="Kyrpides N.C."/>
            <person name="Woyke T."/>
        </authorList>
    </citation>
    <scope>NUCLEOTIDE SEQUENCE</scope>
    <source>
        <strain evidence="1">GVMAG-S-1021933-23</strain>
    </source>
</reference>
<organism evidence="1">
    <name type="scientific">viral metagenome</name>
    <dbReference type="NCBI Taxonomy" id="1070528"/>
    <lineage>
        <taxon>unclassified sequences</taxon>
        <taxon>metagenomes</taxon>
        <taxon>organismal metagenomes</taxon>
    </lineage>
</organism>